<feature type="domain" description="Granulins" evidence="7">
    <location>
        <begin position="882"/>
        <end position="895"/>
    </location>
</feature>
<feature type="domain" description="Granulins" evidence="7">
    <location>
        <begin position="2354"/>
        <end position="2367"/>
    </location>
</feature>
<dbReference type="OMA" id="THECPTG"/>
<feature type="domain" description="Granulins" evidence="7">
    <location>
        <begin position="2591"/>
        <end position="2604"/>
    </location>
</feature>
<feature type="domain" description="Granulins" evidence="7">
    <location>
        <begin position="2122"/>
        <end position="2135"/>
    </location>
</feature>
<dbReference type="SUPFAM" id="SSF57277">
    <property type="entry name" value="Granulin repeat"/>
    <property type="match status" value="30"/>
</dbReference>
<dbReference type="PANTHER" id="PTHR12274:SF3">
    <property type="entry name" value="PROGRANULIN"/>
    <property type="match status" value="1"/>
</dbReference>
<feature type="domain" description="Granulins" evidence="7">
    <location>
        <begin position="2044"/>
        <end position="2057"/>
    </location>
</feature>
<keyword evidence="8" id="KW-1185">Reference proteome</keyword>
<feature type="domain" description="Granulins" evidence="7">
    <location>
        <begin position="1191"/>
        <end position="1204"/>
    </location>
</feature>
<feature type="domain" description="Granulins" evidence="7">
    <location>
        <begin position="464"/>
        <end position="477"/>
    </location>
</feature>
<dbReference type="Pfam" id="PF00396">
    <property type="entry name" value="Granulin"/>
    <property type="match status" value="33"/>
</dbReference>
<dbReference type="Proteomes" id="UP000001554">
    <property type="component" value="Chromosome 10"/>
</dbReference>
<name>A0A9J7LWT0_BRAFL</name>
<feature type="domain" description="Granulins" evidence="7">
    <location>
        <begin position="2276"/>
        <end position="2289"/>
    </location>
</feature>
<feature type="domain" description="Granulins" evidence="7">
    <location>
        <begin position="1037"/>
        <end position="1050"/>
    </location>
</feature>
<feature type="domain" description="Granulins" evidence="7">
    <location>
        <begin position="1736"/>
        <end position="1749"/>
    </location>
</feature>
<comment type="subcellular location">
    <subcellularLocation>
        <location evidence="1">Secreted</location>
    </subcellularLocation>
</comment>
<dbReference type="Gene3D" id="2.10.25.160">
    <property type="entry name" value="Granulin"/>
    <property type="match status" value="33"/>
</dbReference>
<dbReference type="PANTHER" id="PTHR12274">
    <property type="entry name" value="GRANULIN"/>
    <property type="match status" value="1"/>
</dbReference>
<gene>
    <name evidence="9" type="primary">LOC118424993</name>
</gene>
<feature type="domain" description="Granulins" evidence="7">
    <location>
        <begin position="959"/>
        <end position="972"/>
    </location>
</feature>
<feature type="domain" description="Granulins" evidence="7">
    <location>
        <begin position="638"/>
        <end position="651"/>
    </location>
</feature>
<dbReference type="RefSeq" id="XP_035689700.1">
    <property type="nucleotide sequence ID" value="XM_035833807.1"/>
</dbReference>
<organism evidence="8 9">
    <name type="scientific">Branchiostoma floridae</name>
    <name type="common">Florida lancelet</name>
    <name type="synonym">Amphioxus</name>
    <dbReference type="NCBI Taxonomy" id="7739"/>
    <lineage>
        <taxon>Eukaryota</taxon>
        <taxon>Metazoa</taxon>
        <taxon>Chordata</taxon>
        <taxon>Cephalochordata</taxon>
        <taxon>Leptocardii</taxon>
        <taxon>Amphioxiformes</taxon>
        <taxon>Branchiostomatidae</taxon>
        <taxon>Branchiostoma</taxon>
    </lineage>
</organism>
<feature type="domain" description="Granulins" evidence="7">
    <location>
        <begin position="558"/>
        <end position="571"/>
    </location>
</feature>
<evidence type="ECO:0000256" key="6">
    <source>
        <dbReference type="SAM" id="SignalP"/>
    </source>
</evidence>
<feature type="domain" description="Granulins" evidence="7">
    <location>
        <begin position="1269"/>
        <end position="1282"/>
    </location>
</feature>
<feature type="region of interest" description="Disordered" evidence="5">
    <location>
        <begin position="406"/>
        <end position="427"/>
    </location>
</feature>
<feature type="domain" description="Granulins" evidence="7">
    <location>
        <begin position="375"/>
        <end position="388"/>
    </location>
</feature>
<evidence type="ECO:0000259" key="7">
    <source>
        <dbReference type="PROSITE" id="PS00799"/>
    </source>
</evidence>
<dbReference type="PROSITE" id="PS00799">
    <property type="entry name" value="GRANULINS"/>
    <property type="match status" value="32"/>
</dbReference>
<evidence type="ECO:0000313" key="9">
    <source>
        <dbReference type="RefSeq" id="XP_035689700.1"/>
    </source>
</evidence>
<dbReference type="OrthoDB" id="5854875at2759"/>
<sequence>MRLLVVLLCCLALCSAVPFPKGAHQCPDICQPEETCCKSNSTLTHGCCPISQATCCSDGLHCCPSGFKCDISQNACLQGDLTLNWSPKMEVKFHATITCPGGTHDCPQNTTCCLTGKGDYGCCPLVKAACCKDHTHCCPSGFKCDESAGKCRQGNRTLPFLEKFAARPRTAANQEQVCPGGTSTCPTTSTCCMLKNGKYGCCPMEKAVCCEDKVHCCPSGFTCAATKCKKGEYSIPLFRKTEAKIRQTDPAKDAKVVTCPDGLSACKDNTTCCKDDTGEYGCCPIPQAECCNDQIHCCPAGFTCQTEKGKCSKGGVVVPLLTKTRPDMLSDFDFDLEEVDSVHCDDGSACPNHHTCCKTQTGKYGCCPLPKAVCCQDEVHCCPDGYTCDTAKSRCIKGDMTLPWLEKRPSKSSRKVTKEDPGTRPPPGAVVCPDHVSMCPDNNTCCLLQDGSYGCCPQPHAVCCSDRKHCCPQGYTCDTSQGKCLQGYRTIPWIENTVAPPNKVVTPFKVATPFKVEPPVNPIDCDEEGKVKCPDKNTCCKKTTGEWGCCPLEKALCCEDKVHCCPHGTVCNKTSGECHYPDGTTQAWVQKTPPLLDVRDDVKDVPCPDGKSACEEDYTCCKNSTGYGCCPFFKAVCCNDTVHCCPQHYTCNSGAPGTCIHNFLPTVPMAKKTTPKMVQLHNEEIETDNEILNNVRCDTFHECPANNTCCKLSSGQWGCCPLPSAVCCDDHVHCCPEDTTCSVSTGKCHKGDASITWFEKLPAKTVQNDPNIMCDATHECPSKHTCCKLASGQWGCCPLPSAVCCNDHVHCCPEGTTCKVSTGKCEKGDITLAWFEKTSAITVEDAPNVMCDATHECKAKETCCKLKSGQWGCCPLPKAVCCDDKVHCCPEGTTCSVSTGKCNKGDVSLAWFEKSPAKNVQNDQNIMCDATHECPSKHTCCKLASGQWGCCPLPSAVCCNDHVHCCPEDTTCEVSSGKCKRKDISFPWFEKVPAITTAQEVSNVKCDATHECPSKHTCCKLTSGQWGCCPLPSAVCCNDHVHCCPEDTTCEVSSGKCKRKDSSIPWFEKVPAITTAQVSNVKCDATHECPTKHTCCKLASGQWGCCPLPSAVCCNDHVHCCPEDTTCSVSTGKCEKGENSLPWFEKTSAITVEDAPNVMCDATHECKAKETCCKLASGQWGCCPLPKAVCCDDHVHCCPEGTTCSVSTGKCHKGDISIPWFEKHSAITKENEVSNVKCDDTHECPSKHTCCKLASGQWGCCPLPSAVCCNDHVHCCPEDTTCEVSSGKCKRKDSSIPWFEKVPAITTVQEVSNVKCDATHECPSKHTCCKLASGQWGCCPLPSAVCCNDHVHCCPEDTTCEVSSGKCKRKDTTIPWFEKVPAITTVQEVSNVKCDATHECPSKHTCCKLASGQWGCCPLPSAVCCNDHVHCCPEDTTCSVSTGKCEKGEISLDWFEKTSAITVEDTPNVMCDATHECKAKETCCKLASGQWGCCPLPKAVCCDDKVHCCPEGTTCSVSTGKCHKGDVSITWFEKVPSIAMEEEVFNVKCDATHECPSKHTCCKLASGQWGCCPLPSAVCCNDHVHCCPEDTTCEVSSGKCKRKDTTIPWFEKVPAITTVQEVSNMKCDATHECPSKHTCCKLASGQWGCCPLPSAVCCNDHVHCCPEDTTCEVSSGKCKRKDTTIPWFEKVPAITTVQEVSNVKCDATHECPSKHTCCKLASGQWGCCPLPSAVCCNDHVHCCPEGTTCSVSTGKCEKGEISLDWFEKTSAITVEDTPNVMCDATHECKAKETCCKLASGQWGCCPLPKAVCCDDKVHCCPEGTTCSVSTGKCHKGDASITWFEKIPAITTEEVSNVKCDATHECPSKHTCCKLASGQWGCCPLPSAVCCNDHVHCCPEGTTCEVSSGKCKRKDVSITWFEKVPAITTEEVSNVKCDATHECPSKHTCCKLASGQWGCCPLPSAVCCNDHVHCCPEGTTCSVSTGKCEKGEINIPWFEKTSAITVEEAPNVMCDATHECKAKETCCKLASGQWGCCPLPKAVCCDDHVHCCPEGTTCSVSTGKCHKGDISITWFEKVPSIAMEEEVSNVKCDATHECPSKHTCCKLASGQLGCCPLPSAVCCNDHVHCCPEDTTCEVSSGKCKRKDATIPWFDKVPAITTEEVSNVKCDASHECPSKHTCCKLASGQWGCCPLPSAVCCNDHVHCCPEDTTCEVSSGKCKRKDISFPWFEKKAAINVEESPNIKCDSTHECKATDTCCKLKSGQWGCCPLPKAVCCDDKVHCCPEGTTCSVSTGKCHKGDVSIPWFEKVPAITADKEVSNVKCDATHECPSKHTCCKLASGQWGCCPLPSAVCCNDHVHCCPEGTTCSVSTGKCKHGDISLPWFEKKAALTVDVEKTPCPGGKQECATNFTCCQRGATPYTWGCCDFPNAVCCPDRKTCCPKGYHCDPSRATCFKSESDEIVVAKQLAIPDTVQSEVGNVICPGGEYQCPEKTTCCVSPSGTFGCCPVPEAVCCADGVHCCPKDHTCDPSSQICKSASGQLPWLDKLLAKQVKVKDIKCGSSTSTCGDTETCCKMATGQWGCCPMPKAVCCEDHLHCCPRGYKCDMPTSTCIRGNDVLPMAKKRPANVFNKS</sequence>
<feature type="domain" description="Granulins" evidence="7">
    <location>
        <begin position="210"/>
        <end position="223"/>
    </location>
</feature>
<keyword evidence="4" id="KW-1015">Disulfide bond</keyword>
<dbReference type="InterPro" id="IPR039036">
    <property type="entry name" value="Granulin_fam"/>
</dbReference>
<feature type="domain" description="Granulins" evidence="7">
    <location>
        <begin position="1114"/>
        <end position="1127"/>
    </location>
</feature>
<reference evidence="9" key="2">
    <citation type="submission" date="2025-08" db="UniProtKB">
        <authorList>
            <consortium name="RefSeq"/>
        </authorList>
    </citation>
    <scope>IDENTIFICATION</scope>
    <source>
        <strain evidence="9">S238N-H82</strain>
        <tissue evidence="9">Testes</tissue>
    </source>
</reference>
<feature type="domain" description="Granulins" evidence="7">
    <location>
        <begin position="1813"/>
        <end position="1826"/>
    </location>
</feature>
<feature type="domain" description="Granulins" evidence="7">
    <location>
        <begin position="1347"/>
        <end position="1360"/>
    </location>
</feature>
<dbReference type="FunFam" id="2.10.25.160:FF:000001">
    <property type="entry name" value="Granulin precursor"/>
    <property type="match status" value="13"/>
</dbReference>
<dbReference type="InterPro" id="IPR006150">
    <property type="entry name" value="Cys_repeat_1"/>
</dbReference>
<evidence type="ECO:0000256" key="1">
    <source>
        <dbReference type="ARBA" id="ARBA00004613"/>
    </source>
</evidence>
<feature type="domain" description="Granulins" evidence="7">
    <location>
        <begin position="805"/>
        <end position="818"/>
    </location>
</feature>
<feature type="domain" description="Granulins" evidence="7">
    <location>
        <begin position="2199"/>
        <end position="2212"/>
    </location>
</feature>
<evidence type="ECO:0000313" key="8">
    <source>
        <dbReference type="Proteomes" id="UP000001554"/>
    </source>
</evidence>
<feature type="domain" description="Granulins" evidence="7">
    <location>
        <begin position="131"/>
        <end position="144"/>
    </location>
</feature>
<dbReference type="GO" id="GO:0005576">
    <property type="term" value="C:extracellular region"/>
    <property type="evidence" value="ECO:0000318"/>
    <property type="project" value="GO_Central"/>
</dbReference>
<comment type="similarity">
    <text evidence="2">Belongs to the granulin family.</text>
</comment>
<feature type="domain" description="Granulins" evidence="7">
    <location>
        <begin position="291"/>
        <end position="304"/>
    </location>
</feature>
<feature type="signal peptide" evidence="6">
    <location>
        <begin position="1"/>
        <end position="16"/>
    </location>
</feature>
<dbReference type="KEGG" id="bfo:118424993"/>
<accession>A0A9J7LWT0</accession>
<evidence type="ECO:0000256" key="3">
    <source>
        <dbReference type="ARBA" id="ARBA00022525"/>
    </source>
</evidence>
<evidence type="ECO:0000256" key="2">
    <source>
        <dbReference type="ARBA" id="ARBA00010093"/>
    </source>
</evidence>
<feature type="domain" description="Granulins" evidence="7">
    <location>
        <begin position="1658"/>
        <end position="1671"/>
    </location>
</feature>
<evidence type="ECO:0000256" key="4">
    <source>
        <dbReference type="ARBA" id="ARBA00023157"/>
    </source>
</evidence>
<protein>
    <submittedName>
        <fullName evidence="9">Uncharacterized protein LOC118424993</fullName>
    </submittedName>
</protein>
<dbReference type="InterPro" id="IPR037277">
    <property type="entry name" value="Granulin_sf"/>
</dbReference>
<dbReference type="GeneID" id="118424993"/>
<dbReference type="InterPro" id="IPR000118">
    <property type="entry name" value="Granulin"/>
</dbReference>
<dbReference type="SMART" id="SM00289">
    <property type="entry name" value="WR1"/>
    <property type="match status" value="10"/>
</dbReference>
<evidence type="ECO:0000256" key="5">
    <source>
        <dbReference type="SAM" id="MobiDB-lite"/>
    </source>
</evidence>
<keyword evidence="3" id="KW-0964">Secreted</keyword>
<feature type="domain" description="Granulins" evidence="7">
    <location>
        <begin position="1580"/>
        <end position="1593"/>
    </location>
</feature>
<feature type="domain" description="Granulins" evidence="7">
    <location>
        <begin position="1967"/>
        <end position="1980"/>
    </location>
</feature>
<reference evidence="8" key="1">
    <citation type="journal article" date="2020" name="Nat. Ecol. Evol.">
        <title>Deeply conserved synteny resolves early events in vertebrate evolution.</title>
        <authorList>
            <person name="Simakov O."/>
            <person name="Marletaz F."/>
            <person name="Yue J.X."/>
            <person name="O'Connell B."/>
            <person name="Jenkins J."/>
            <person name="Brandt A."/>
            <person name="Calef R."/>
            <person name="Tung C.H."/>
            <person name="Huang T.K."/>
            <person name="Schmutz J."/>
            <person name="Satoh N."/>
            <person name="Yu J.K."/>
            <person name="Putnam N.H."/>
            <person name="Green R.E."/>
            <person name="Rokhsar D.S."/>
        </authorList>
    </citation>
    <scope>NUCLEOTIDE SEQUENCE [LARGE SCALE GENOMIC DNA]</scope>
    <source>
        <strain evidence="8">S238N-H82</strain>
    </source>
</reference>
<feature type="domain" description="Granulins" evidence="7">
    <location>
        <begin position="56"/>
        <end position="69"/>
    </location>
</feature>
<feature type="domain" description="Granulins" evidence="7">
    <location>
        <begin position="1425"/>
        <end position="1438"/>
    </location>
</feature>
<feature type="domain" description="Granulins" evidence="7">
    <location>
        <begin position="728"/>
        <end position="741"/>
    </location>
</feature>
<proteinExistence type="inferred from homology"/>
<feature type="chain" id="PRO_5039907050" evidence="6">
    <location>
        <begin position="17"/>
        <end position="2632"/>
    </location>
</feature>
<keyword evidence="6" id="KW-0732">Signal</keyword>
<dbReference type="SMART" id="SM00277">
    <property type="entry name" value="GRAN"/>
    <property type="match status" value="33"/>
</dbReference>
<feature type="domain" description="Granulins" evidence="7">
    <location>
        <begin position="1890"/>
        <end position="1903"/>
    </location>
</feature>
<feature type="domain" description="Granulins" evidence="7">
    <location>
        <begin position="1502"/>
        <end position="1515"/>
    </location>
</feature>
<feature type="domain" description="Granulins" evidence="7">
    <location>
        <begin position="2514"/>
        <end position="2527"/>
    </location>
</feature>